<reference evidence="1 2" key="1">
    <citation type="journal article" date="2012" name="BMC Genomics">
        <title>Sequencing the genome of Marssonina brunnea reveals fungus-poplar co-evolution.</title>
        <authorList>
            <person name="Zhu S."/>
            <person name="Cao Y.-Z."/>
            <person name="Jiang C."/>
            <person name="Tan B.-Y."/>
            <person name="Wang Z."/>
            <person name="Feng S."/>
            <person name="Zhang L."/>
            <person name="Su X.-H."/>
            <person name="Brejova B."/>
            <person name="Vinar T."/>
            <person name="Xu M."/>
            <person name="Wang M.-X."/>
            <person name="Zhang S.-G."/>
            <person name="Huang M.-R."/>
            <person name="Wu R."/>
            <person name="Zhou Y."/>
        </authorList>
    </citation>
    <scope>NUCLEOTIDE SEQUENCE [LARGE SCALE GENOMIC DNA]</scope>
    <source>
        <strain evidence="1 2">MB_m1</strain>
    </source>
</reference>
<dbReference type="OrthoDB" id="3468392at2759"/>
<sequence length="234" mass="26147">MVPGPFCCSSAIPITIKHLSRLILPTATHKPLNPGEELAPLLSTFLVSLCTSHIPIPTAVPTGYVSRYFVIIQVKKTRHFEAPPTFKPSDESSENLSFVNVPMNPRPKTCSTLQLAAEKPQMSSPQRTSGLSDFVEVPLPTPSLKTHVSSSEEHMRYFVPLESTTKPTILVENSLIKGKEFREITIQEARASLAPIAGMATGERRKFEQASGVERLWCEDHKFMFELRVWFNEL</sequence>
<dbReference type="InParanoid" id="K1WQQ6"/>
<accession>K1WQQ6</accession>
<dbReference type="OMA" id="TISTHYF"/>
<protein>
    <submittedName>
        <fullName evidence="1">Uncharacterized protein</fullName>
    </submittedName>
</protein>
<dbReference type="HOGENOM" id="CLU_1185221_0_0_1"/>
<keyword evidence="2" id="KW-1185">Reference proteome</keyword>
<dbReference type="Proteomes" id="UP000006753">
    <property type="component" value="Unassembled WGS sequence"/>
</dbReference>
<dbReference type="KEGG" id="mbe:MBM_01932"/>
<evidence type="ECO:0000313" key="1">
    <source>
        <dbReference type="EMBL" id="EKD19980.1"/>
    </source>
</evidence>
<dbReference type="AlphaFoldDB" id="K1WQQ6"/>
<dbReference type="RefSeq" id="XP_007289821.1">
    <property type="nucleotide sequence ID" value="XM_007289759.1"/>
</dbReference>
<organism evidence="1 2">
    <name type="scientific">Marssonina brunnea f. sp. multigermtubi (strain MB_m1)</name>
    <name type="common">Marssonina leaf spot fungus</name>
    <dbReference type="NCBI Taxonomy" id="1072389"/>
    <lineage>
        <taxon>Eukaryota</taxon>
        <taxon>Fungi</taxon>
        <taxon>Dikarya</taxon>
        <taxon>Ascomycota</taxon>
        <taxon>Pezizomycotina</taxon>
        <taxon>Leotiomycetes</taxon>
        <taxon>Helotiales</taxon>
        <taxon>Drepanopezizaceae</taxon>
        <taxon>Drepanopeziza</taxon>
    </lineage>
</organism>
<gene>
    <name evidence="1" type="ORF">MBM_01932</name>
</gene>
<evidence type="ECO:0000313" key="2">
    <source>
        <dbReference type="Proteomes" id="UP000006753"/>
    </source>
</evidence>
<dbReference type="GeneID" id="18757867"/>
<dbReference type="EMBL" id="JH921430">
    <property type="protein sequence ID" value="EKD19980.1"/>
    <property type="molecule type" value="Genomic_DNA"/>
</dbReference>
<name>K1WQQ6_MARBU</name>
<proteinExistence type="predicted"/>